<dbReference type="InterPro" id="IPR019148">
    <property type="entry name" value="Nuclear_protein_DGCR14_ESS-2"/>
</dbReference>
<dbReference type="PANTHER" id="PTHR12940:SF0">
    <property type="entry name" value="SPLICING FACTOR ESS-2 HOMOLOG"/>
    <property type="match status" value="1"/>
</dbReference>
<evidence type="ECO:0000256" key="4">
    <source>
        <dbReference type="SAM" id="MobiDB-lite"/>
    </source>
</evidence>
<dbReference type="AlphaFoldDB" id="A0A3B5L032"/>
<dbReference type="Proteomes" id="UP000261380">
    <property type="component" value="Unplaced"/>
</dbReference>
<evidence type="ECO:0000256" key="3">
    <source>
        <dbReference type="ARBA" id="ARBA00023242"/>
    </source>
</evidence>
<dbReference type="Pfam" id="PF09751">
    <property type="entry name" value="Es2"/>
    <property type="match status" value="1"/>
</dbReference>
<sequence>MEGSASVRRALSGTLVPSAVTTVALCQPEDKEEGKLKRKVLDEEDYIQSLEKIIQRDFFPDITKLQAQREYLEAEESGDLEKMREISIRYGSSLNKSTPQTSAPYLTPASFETPFNTVDVEDDDKEEKELPSLDRFLAKNTSEDNASFEQIMDLAKDKEKLKHAWLYEAEAEFKQENLALPSMEKAALECVKAGLETWEYKAKNALMYYPEGVKDDDAIFKKPREVVHRNTRFVGDPFSKALNKSQIQQAAALNSQFKQGKVGPDGKELIPHESSTVNGYGFERTPSPAPGVADSPLMTWGEIESTPFRLDGSDTPYVERNHGPSFKIPEPGRRERLGIKMANEAAAKNRAKKQEALRKVTENLASLTPKGLSPALTPALQRLVNRTSSKYTDKALRASYTPSPSHRVIPCKSPFAGPATPSGTPTPTKAKTPSSQDLTSLTDNLLQLPKRRKASDFF</sequence>
<organism evidence="5 6">
    <name type="scientific">Xiphophorus couchianus</name>
    <name type="common">Monterrey platyfish</name>
    <dbReference type="NCBI Taxonomy" id="32473"/>
    <lineage>
        <taxon>Eukaryota</taxon>
        <taxon>Metazoa</taxon>
        <taxon>Chordata</taxon>
        <taxon>Craniata</taxon>
        <taxon>Vertebrata</taxon>
        <taxon>Euteleostomi</taxon>
        <taxon>Actinopterygii</taxon>
        <taxon>Neopterygii</taxon>
        <taxon>Teleostei</taxon>
        <taxon>Neoteleostei</taxon>
        <taxon>Acanthomorphata</taxon>
        <taxon>Ovalentaria</taxon>
        <taxon>Atherinomorphae</taxon>
        <taxon>Cyprinodontiformes</taxon>
        <taxon>Poeciliidae</taxon>
        <taxon>Poeciliinae</taxon>
        <taxon>Xiphophorus</taxon>
    </lineage>
</organism>
<evidence type="ECO:0000313" key="6">
    <source>
        <dbReference type="Proteomes" id="UP000261380"/>
    </source>
</evidence>
<reference evidence="5" key="1">
    <citation type="submission" date="2025-08" db="UniProtKB">
        <authorList>
            <consortium name="Ensembl"/>
        </authorList>
    </citation>
    <scope>IDENTIFICATION</scope>
</reference>
<dbReference type="Ensembl" id="ENSXCOT00000005759.1">
    <property type="protein sequence ID" value="ENSXCOP00000005693.1"/>
    <property type="gene ID" value="ENSXCOG00000004427.1"/>
</dbReference>
<keyword evidence="6" id="KW-1185">Reference proteome</keyword>
<evidence type="ECO:0000313" key="5">
    <source>
        <dbReference type="Ensembl" id="ENSXCOP00000005693.1"/>
    </source>
</evidence>
<reference evidence="5" key="2">
    <citation type="submission" date="2025-09" db="UniProtKB">
        <authorList>
            <consortium name="Ensembl"/>
        </authorList>
    </citation>
    <scope>IDENTIFICATION</scope>
</reference>
<dbReference type="PANTHER" id="PTHR12940">
    <property type="entry name" value="ES-2 PROTEIN - RELATED"/>
    <property type="match status" value="1"/>
</dbReference>
<comment type="similarity">
    <text evidence="2">Belongs to the ESS2 family.</text>
</comment>
<feature type="compositionally biased region" description="Low complexity" evidence="4">
    <location>
        <begin position="416"/>
        <end position="435"/>
    </location>
</feature>
<dbReference type="GO" id="GO:0071013">
    <property type="term" value="C:catalytic step 2 spliceosome"/>
    <property type="evidence" value="ECO:0007669"/>
    <property type="project" value="TreeGrafter"/>
</dbReference>
<feature type="region of interest" description="Disordered" evidence="4">
    <location>
        <begin position="309"/>
        <end position="331"/>
    </location>
</feature>
<accession>A0A3B5L032</accession>
<comment type="subcellular location">
    <subcellularLocation>
        <location evidence="1">Nucleus</location>
    </subcellularLocation>
</comment>
<feature type="region of interest" description="Disordered" evidence="4">
    <location>
        <begin position="395"/>
        <end position="458"/>
    </location>
</feature>
<keyword evidence="3" id="KW-0539">Nucleus</keyword>
<name>A0A3B5L032_9TELE</name>
<protein>
    <submittedName>
        <fullName evidence="5">Ess-2 splicing factor homolog</fullName>
    </submittedName>
</protein>
<proteinExistence type="inferred from homology"/>
<evidence type="ECO:0000256" key="1">
    <source>
        <dbReference type="ARBA" id="ARBA00004123"/>
    </source>
</evidence>
<dbReference type="GeneTree" id="ENSGT00390000009387"/>
<feature type="compositionally biased region" description="Basic residues" evidence="4">
    <location>
        <begin position="449"/>
        <end position="458"/>
    </location>
</feature>
<evidence type="ECO:0000256" key="2">
    <source>
        <dbReference type="ARBA" id="ARBA00009072"/>
    </source>
</evidence>
<feature type="region of interest" description="Disordered" evidence="4">
    <location>
        <begin position="276"/>
        <end position="295"/>
    </location>
</feature>
<feature type="compositionally biased region" description="Polar residues" evidence="4">
    <location>
        <begin position="436"/>
        <end position="445"/>
    </location>
</feature>